<dbReference type="Gene3D" id="2.30.29.30">
    <property type="entry name" value="Pleckstrin-homology domain (PH domain)/Phosphotyrosine-binding domain (PTB)"/>
    <property type="match status" value="1"/>
</dbReference>
<dbReference type="Pfam" id="PF00784">
    <property type="entry name" value="MyTH4"/>
    <property type="match status" value="1"/>
</dbReference>
<dbReference type="EMBL" id="CAJNON010000378">
    <property type="protein sequence ID" value="CAF1230180.1"/>
    <property type="molecule type" value="Genomic_DNA"/>
</dbReference>
<evidence type="ECO:0000256" key="2">
    <source>
        <dbReference type="ARBA" id="ARBA00008314"/>
    </source>
</evidence>
<feature type="domain" description="MyTH4" evidence="7">
    <location>
        <begin position="705"/>
        <end position="856"/>
    </location>
</feature>
<evidence type="ECO:0000256" key="3">
    <source>
        <dbReference type="ARBA" id="ARBA00022490"/>
    </source>
</evidence>
<keyword evidence="5" id="KW-0009">Actin-binding</keyword>
<dbReference type="SMART" id="SM00295">
    <property type="entry name" value="B41"/>
    <property type="match status" value="1"/>
</dbReference>
<dbReference type="GO" id="GO:0003779">
    <property type="term" value="F:actin binding"/>
    <property type="evidence" value="ECO:0007669"/>
    <property type="project" value="UniProtKB-KW"/>
</dbReference>
<evidence type="ECO:0008006" key="10">
    <source>
        <dbReference type="Google" id="ProtNLM"/>
    </source>
</evidence>
<comment type="caution">
    <text evidence="8">The sequence shown here is derived from an EMBL/GenBank/DDBJ whole genome shotgun (WGS) entry which is preliminary data.</text>
</comment>
<dbReference type="InterPro" id="IPR000299">
    <property type="entry name" value="FERM_domain"/>
</dbReference>
<evidence type="ECO:0000259" key="6">
    <source>
        <dbReference type="PROSITE" id="PS50057"/>
    </source>
</evidence>
<dbReference type="InterPro" id="IPR051567">
    <property type="entry name" value="Unconventional_Myosin_ATPase"/>
</dbReference>
<evidence type="ECO:0000256" key="1">
    <source>
        <dbReference type="ARBA" id="ARBA00004496"/>
    </source>
</evidence>
<dbReference type="InterPro" id="IPR019749">
    <property type="entry name" value="Band_41_domain"/>
</dbReference>
<dbReference type="Pfam" id="PF26570">
    <property type="entry name" value="MYO15"/>
    <property type="match status" value="1"/>
</dbReference>
<accession>A0A814YKN1</accession>
<dbReference type="OrthoDB" id="8182952at2759"/>
<evidence type="ECO:0000259" key="7">
    <source>
        <dbReference type="PROSITE" id="PS51016"/>
    </source>
</evidence>
<keyword evidence="4" id="KW-0677">Repeat</keyword>
<evidence type="ECO:0000313" key="8">
    <source>
        <dbReference type="EMBL" id="CAF1230180.1"/>
    </source>
</evidence>
<dbReference type="GO" id="GO:0005737">
    <property type="term" value="C:cytoplasm"/>
    <property type="evidence" value="ECO:0007669"/>
    <property type="project" value="UniProtKB-SubCell"/>
</dbReference>
<dbReference type="InterPro" id="IPR038185">
    <property type="entry name" value="MyTH4_dom_sf"/>
</dbReference>
<dbReference type="Proteomes" id="UP000663891">
    <property type="component" value="Unassembled WGS sequence"/>
</dbReference>
<dbReference type="PANTHER" id="PTHR22692:SF26">
    <property type="entry name" value="SH3 DOMAIN-CONTAINING PROTEIN"/>
    <property type="match status" value="1"/>
</dbReference>
<dbReference type="InterPro" id="IPR000857">
    <property type="entry name" value="MyTH4_dom"/>
</dbReference>
<dbReference type="CDD" id="cd14473">
    <property type="entry name" value="FERM_B-lobe"/>
    <property type="match status" value="1"/>
</dbReference>
<dbReference type="InterPro" id="IPR011993">
    <property type="entry name" value="PH-like_dom_sf"/>
</dbReference>
<dbReference type="Gene3D" id="1.25.40.530">
    <property type="entry name" value="MyTH4 domain"/>
    <property type="match status" value="1"/>
</dbReference>
<comment type="subcellular location">
    <subcellularLocation>
        <location evidence="1">Cytoplasm</location>
    </subcellularLocation>
</comment>
<dbReference type="GO" id="GO:0005856">
    <property type="term" value="C:cytoskeleton"/>
    <property type="evidence" value="ECO:0007669"/>
    <property type="project" value="InterPro"/>
</dbReference>
<dbReference type="InterPro" id="IPR035963">
    <property type="entry name" value="FERM_2"/>
</dbReference>
<dbReference type="PROSITE" id="PS50057">
    <property type="entry name" value="FERM_3"/>
    <property type="match status" value="1"/>
</dbReference>
<comment type="similarity">
    <text evidence="2">Belongs to the TRAFAC class myosin-kinesin ATPase superfamily. Myosin family.</text>
</comment>
<evidence type="ECO:0000313" key="9">
    <source>
        <dbReference type="Proteomes" id="UP000663891"/>
    </source>
</evidence>
<dbReference type="SMART" id="SM00139">
    <property type="entry name" value="MyTH4"/>
    <property type="match status" value="1"/>
</dbReference>
<sequence length="1175" mass="136252">MDRTVTDIRISPIFYYFTKIKFTLASSTKDNKFLLLEEKQDIKLIPINPNVCFATTTTVSSIKNSNQTTISTSCNLNTSTFVPMIDLHGKKYFPVYLNQPINDKDQINTNKSIPPAPPLLKSNVYLERLVISQIGLVPTKRDRKPLEITKNHEQHVKKPSNVVTQRPSEVYKNQRAKTIRVGKICWPPPLHSEETENINQQKQILVQRRIQDEIHTNEQLSTIQDENIVHDQKSMLGKENFQQHDNQSSFVDLKLNTQEKIPSIILPTIIDENEIIPKNRTFSDDIYDRLDYQTFRTTKTYSNCEQLSIKSTKRRHHHTNKKRLHRRCAPTYIKELKAYLAHRESSISDIVKISDVKKFNNVLVWLSNQTASPSLIETSIPTPISLIKTDNPTPTFTDEAYTSKSSSRQSLSYLTYDNIQWKLKIRKEVFSPGETFDEPTLVELLYLQILHDLFSLACIRINDAERINMKIFLSTHGIVTIGDISLIKVLSTKKTIIEQARQWSIYFCRLFPISIPKIHSNVVQILGISHCGIRLIKQNRTTTTNGTALKVLKTYSFDVFQHVSSIQNDSTIDLCLKKKTITIHSHHIQKIKQMIDKFLKEFQTNINKQSQVVSNQIITTTTPSDLFKSSSQTSLMSCSQTFSELIPSTSVEVHTPKPTLSILPTGYSMMEFALQNFKLPNKRRSKKSWKTSEWTWQDYADLIKWSETPIQTPLLRHSSNNSLRISRQCFLAIMRFMGDYAMARDRTDINYTIYLLKNMHKHRILIDEVLCQIMKQLTDNKSIIIDSIQRGWKLLAIILNYFIPSDHLKPYFLKYLHDNQNHDEKLVQLCLNHYEQTLKHGGRKTIPSKTEIDLITNNGENTEKRQIFLLPGGFPLTISITSSMVIADCLNLLCEQFNISNVLESSEYSIFIISASKYSSRLLNPTEYLFDIFNDCIRLNIDDFHLIIKRMLWFTIPFQMNHDNKKSEIFIDFMYHQLIPEFLDGTMIILNNNNNLSDDLMQEISFMVALQYRASNKTDLPSIKEIKYLLPANVLKLKDIHPQQWTIAIHDKFNSSVAMMSTIEAKMKFLDLIQTWPLFGTTFFTVQSIDNSLIRSPCLIGLCKTNILFLDFYTRETMSAILYNDIVSIRRYQSTIDIKYESLNQIHILQCKLDKAQDFVILIERYLSFIGRTLT</sequence>
<keyword evidence="3" id="KW-0963">Cytoplasm</keyword>
<dbReference type="PROSITE" id="PS51016">
    <property type="entry name" value="MYTH4"/>
    <property type="match status" value="1"/>
</dbReference>
<evidence type="ECO:0000256" key="5">
    <source>
        <dbReference type="ARBA" id="ARBA00023203"/>
    </source>
</evidence>
<proteinExistence type="inferred from homology"/>
<gene>
    <name evidence="8" type="ORF">VCS650_LOCUS27206</name>
</gene>
<reference evidence="8" key="1">
    <citation type="submission" date="2021-02" db="EMBL/GenBank/DDBJ databases">
        <authorList>
            <person name="Nowell W R."/>
        </authorList>
    </citation>
    <scope>NUCLEOTIDE SEQUENCE</scope>
</reference>
<dbReference type="AlphaFoldDB" id="A0A814YKN1"/>
<dbReference type="PANTHER" id="PTHR22692">
    <property type="entry name" value="MYOSIN VII, XV"/>
    <property type="match status" value="1"/>
</dbReference>
<protein>
    <recommendedName>
        <fullName evidence="10">MyTH4 domain-containing protein</fullName>
    </recommendedName>
</protein>
<evidence type="ECO:0000256" key="4">
    <source>
        <dbReference type="ARBA" id="ARBA00022737"/>
    </source>
</evidence>
<dbReference type="SUPFAM" id="SSF47031">
    <property type="entry name" value="Second domain of FERM"/>
    <property type="match status" value="1"/>
</dbReference>
<feature type="domain" description="FERM" evidence="6">
    <location>
        <begin position="863"/>
        <end position="1174"/>
    </location>
</feature>
<dbReference type="InterPro" id="IPR019748">
    <property type="entry name" value="FERM_central"/>
</dbReference>
<organism evidence="8 9">
    <name type="scientific">Adineta steineri</name>
    <dbReference type="NCBI Taxonomy" id="433720"/>
    <lineage>
        <taxon>Eukaryota</taxon>
        <taxon>Metazoa</taxon>
        <taxon>Spiralia</taxon>
        <taxon>Gnathifera</taxon>
        <taxon>Rotifera</taxon>
        <taxon>Eurotatoria</taxon>
        <taxon>Bdelloidea</taxon>
        <taxon>Adinetida</taxon>
        <taxon>Adinetidae</taxon>
        <taxon>Adineta</taxon>
    </lineage>
</organism>
<name>A0A814YKN1_9BILA</name>
<dbReference type="InterPro" id="IPR059004">
    <property type="entry name" value="MYO15"/>
</dbReference>